<dbReference type="Gene3D" id="3.30.40.10">
    <property type="entry name" value="Zinc/RING finger domain, C3HC4 (zinc finger)"/>
    <property type="match status" value="2"/>
</dbReference>
<dbReference type="InterPro" id="IPR017907">
    <property type="entry name" value="Znf_RING_CS"/>
</dbReference>
<dbReference type="PANTHER" id="PTHR10131">
    <property type="entry name" value="TNF RECEPTOR ASSOCIATED FACTOR"/>
    <property type="match status" value="1"/>
</dbReference>
<evidence type="ECO:0000256" key="3">
    <source>
        <dbReference type="ARBA" id="ARBA00022833"/>
    </source>
</evidence>
<evidence type="ECO:0008006" key="5">
    <source>
        <dbReference type="Google" id="ProtNLM"/>
    </source>
</evidence>
<dbReference type="PROSITE" id="PS00518">
    <property type="entry name" value="ZF_RING_1"/>
    <property type="match status" value="1"/>
</dbReference>
<dbReference type="AlphaFoldDB" id="G3MJQ3"/>
<dbReference type="InterPro" id="IPR013083">
    <property type="entry name" value="Znf_RING/FYVE/PHD"/>
</dbReference>
<organism evidence="4">
    <name type="scientific">Amblyomma maculatum</name>
    <name type="common">Gulf Coast tick</name>
    <dbReference type="NCBI Taxonomy" id="34609"/>
    <lineage>
        <taxon>Eukaryota</taxon>
        <taxon>Metazoa</taxon>
        <taxon>Ecdysozoa</taxon>
        <taxon>Arthropoda</taxon>
        <taxon>Chelicerata</taxon>
        <taxon>Arachnida</taxon>
        <taxon>Acari</taxon>
        <taxon>Parasitiformes</taxon>
        <taxon>Ixodida</taxon>
        <taxon>Ixodoidea</taxon>
        <taxon>Ixodidae</taxon>
        <taxon>Amblyomminae</taxon>
        <taxon>Amblyomma</taxon>
    </lineage>
</organism>
<feature type="non-terminal residue" evidence="4">
    <location>
        <position position="1"/>
    </location>
</feature>
<keyword evidence="3" id="KW-0862">Zinc</keyword>
<name>G3MJQ3_AMBMU</name>
<dbReference type="SUPFAM" id="SSF49599">
    <property type="entry name" value="TRAF domain-like"/>
    <property type="match status" value="1"/>
</dbReference>
<keyword evidence="2" id="KW-0863">Zinc-finger</keyword>
<dbReference type="PANTHER" id="PTHR10131:SF138">
    <property type="entry name" value="RE66324P"/>
    <property type="match status" value="1"/>
</dbReference>
<sequence length="258" mass="28649">LSTSLAQFRWQRHSTDRWLDWVAVLAPHILPSFAVTQWPQYTLDYHPWYTKRSASGMAEVRNSVKYFVTGFGEHINGKTVQFEAQLDDVLFCSWCGVLSPAAKVLSCFHNVCEECLEDVSKDANPVCLIDKEKLNLNFSGFPRNVKGALSGLKVYCVYADKGCDFIGKLGSLDEHLKNSCTFYLTTCSKCQEAVAYKTITTHFPTCKGPATVLLGDADAQVLQEDLENARRELEQALDGAGTGDGDCSTLEEALKLLK</sequence>
<evidence type="ECO:0000256" key="1">
    <source>
        <dbReference type="ARBA" id="ARBA00022723"/>
    </source>
</evidence>
<accession>G3MJQ3</accession>
<feature type="non-terminal residue" evidence="4">
    <location>
        <position position="258"/>
    </location>
</feature>
<dbReference type="GO" id="GO:0008270">
    <property type="term" value="F:zinc ion binding"/>
    <property type="evidence" value="ECO:0007669"/>
    <property type="project" value="UniProtKB-KW"/>
</dbReference>
<protein>
    <recommendedName>
        <fullName evidence="5">RING-type domain-containing protein</fullName>
    </recommendedName>
</protein>
<dbReference type="CDD" id="cd16449">
    <property type="entry name" value="RING-HC"/>
    <property type="match status" value="1"/>
</dbReference>
<evidence type="ECO:0000313" key="4">
    <source>
        <dbReference type="EMBL" id="AEO33721.1"/>
    </source>
</evidence>
<reference evidence="4" key="1">
    <citation type="journal article" date="2011" name="PLoS ONE">
        <title>A deep insight into the sialotranscriptome of the gulf coast tick, Amblyomma maculatum.</title>
        <authorList>
            <person name="Karim S."/>
            <person name="Singh P."/>
            <person name="Ribeiro J.M."/>
        </authorList>
    </citation>
    <scope>NUCLEOTIDE SEQUENCE</scope>
    <source>
        <tissue evidence="4">Salivary gland</tissue>
    </source>
</reference>
<keyword evidence="1" id="KW-0479">Metal-binding</keyword>
<dbReference type="GO" id="GO:0043122">
    <property type="term" value="P:regulation of canonical NF-kappaB signal transduction"/>
    <property type="evidence" value="ECO:0007669"/>
    <property type="project" value="TreeGrafter"/>
</dbReference>
<dbReference type="GO" id="GO:0005164">
    <property type="term" value="F:tumor necrosis factor receptor binding"/>
    <property type="evidence" value="ECO:0007669"/>
    <property type="project" value="TreeGrafter"/>
</dbReference>
<dbReference type="GO" id="GO:0009898">
    <property type="term" value="C:cytoplasmic side of plasma membrane"/>
    <property type="evidence" value="ECO:0007669"/>
    <property type="project" value="TreeGrafter"/>
</dbReference>
<dbReference type="SUPFAM" id="SSF57850">
    <property type="entry name" value="RING/U-box"/>
    <property type="match status" value="1"/>
</dbReference>
<proteinExistence type="evidence at transcript level"/>
<evidence type="ECO:0000256" key="2">
    <source>
        <dbReference type="ARBA" id="ARBA00022771"/>
    </source>
</evidence>
<dbReference type="EMBL" id="JO842104">
    <property type="protein sequence ID" value="AEO33721.1"/>
    <property type="molecule type" value="mRNA"/>
</dbReference>